<dbReference type="EMBL" id="JBHUII010000004">
    <property type="protein sequence ID" value="MFD2205874.1"/>
    <property type="molecule type" value="Genomic_DNA"/>
</dbReference>
<reference evidence="2" key="1">
    <citation type="journal article" date="2019" name="Int. J. Syst. Evol. Microbiol.">
        <title>The Global Catalogue of Microorganisms (GCM) 10K type strain sequencing project: providing services to taxonomists for standard genome sequencing and annotation.</title>
        <authorList>
            <consortium name="The Broad Institute Genomics Platform"/>
            <consortium name="The Broad Institute Genome Sequencing Center for Infectious Disease"/>
            <person name="Wu L."/>
            <person name="Ma J."/>
        </authorList>
    </citation>
    <scope>NUCLEOTIDE SEQUENCE [LARGE SCALE GENOMIC DNA]</scope>
    <source>
        <strain evidence="2">CGMCC 4.7192</strain>
    </source>
</reference>
<keyword evidence="2" id="KW-1185">Reference proteome</keyword>
<organism evidence="1 2">
    <name type="scientific">Kiloniella antarctica</name>
    <dbReference type="NCBI Taxonomy" id="1550907"/>
    <lineage>
        <taxon>Bacteria</taxon>
        <taxon>Pseudomonadati</taxon>
        <taxon>Pseudomonadota</taxon>
        <taxon>Alphaproteobacteria</taxon>
        <taxon>Rhodospirillales</taxon>
        <taxon>Kiloniellaceae</taxon>
        <taxon>Kiloniella</taxon>
    </lineage>
</organism>
<comment type="caution">
    <text evidence="1">The sequence shown here is derived from an EMBL/GenBank/DDBJ whole genome shotgun (WGS) entry which is preliminary data.</text>
</comment>
<dbReference type="RefSeq" id="WP_380250905.1">
    <property type="nucleotide sequence ID" value="NZ_JBHUII010000004.1"/>
</dbReference>
<protein>
    <submittedName>
        <fullName evidence="1">PAS domain-containing protein</fullName>
    </submittedName>
</protein>
<dbReference type="InterPro" id="IPR009922">
    <property type="entry name" value="DUF1457"/>
</dbReference>
<name>A0ABW5BLV8_9PROT</name>
<proteinExistence type="predicted"/>
<evidence type="ECO:0000313" key="2">
    <source>
        <dbReference type="Proteomes" id="UP001597294"/>
    </source>
</evidence>
<dbReference type="Proteomes" id="UP001597294">
    <property type="component" value="Unassembled WGS sequence"/>
</dbReference>
<evidence type="ECO:0000313" key="1">
    <source>
        <dbReference type="EMBL" id="MFD2205874.1"/>
    </source>
</evidence>
<sequence length="182" mass="20614">MGTPIIDLYHPRSQALFDYWSSLPRDGVLPLRSSFLPEKIPQILPTLIIYEVISPTFINFRLAGTAVRERMGLDPTGKNYLDYVSAERKVKAGQSFFAVVDHPCGMRVVSNHGMASGHKKFLEVLMLPMKNDMSEHPIAMCQSNEIKPEKEEIFQDPDLLENITVMRRDFIDIGAGISDFKD</sequence>
<dbReference type="Pfam" id="PF07310">
    <property type="entry name" value="PAS_5"/>
    <property type="match status" value="1"/>
</dbReference>
<gene>
    <name evidence="1" type="ORF">ACFSKO_09640</name>
</gene>
<accession>A0ABW5BLV8</accession>